<keyword evidence="1" id="KW-0732">Signal</keyword>
<organism evidence="2 3">
    <name type="scientific">Bacillus salacetis</name>
    <dbReference type="NCBI Taxonomy" id="2315464"/>
    <lineage>
        <taxon>Bacteria</taxon>
        <taxon>Bacillati</taxon>
        <taxon>Bacillota</taxon>
        <taxon>Bacilli</taxon>
        <taxon>Bacillales</taxon>
        <taxon>Bacillaceae</taxon>
        <taxon>Bacillus</taxon>
    </lineage>
</organism>
<dbReference type="RefSeq" id="WP_119549090.1">
    <property type="nucleotide sequence ID" value="NZ_QXIR01000037.1"/>
</dbReference>
<accession>A0A3A1QPM7</accession>
<protein>
    <recommendedName>
        <fullName evidence="4">YhfH family protein</fullName>
    </recommendedName>
</protein>
<dbReference type="AlphaFoldDB" id="A0A3A1QPM7"/>
<feature type="chain" id="PRO_5017225765" description="YhfH family protein" evidence="1">
    <location>
        <begin position="19"/>
        <end position="70"/>
    </location>
</feature>
<evidence type="ECO:0000313" key="2">
    <source>
        <dbReference type="EMBL" id="RIW29023.1"/>
    </source>
</evidence>
<proteinExistence type="predicted"/>
<dbReference type="OrthoDB" id="2889310at2"/>
<gene>
    <name evidence="2" type="ORF">D3H55_20080</name>
</gene>
<keyword evidence="3" id="KW-1185">Reference proteome</keyword>
<evidence type="ECO:0000313" key="3">
    <source>
        <dbReference type="Proteomes" id="UP000265801"/>
    </source>
</evidence>
<comment type="caution">
    <text evidence="2">The sequence shown here is derived from an EMBL/GenBank/DDBJ whole genome shotgun (WGS) entry which is preliminary data.</text>
</comment>
<evidence type="ECO:0008006" key="4">
    <source>
        <dbReference type="Google" id="ProtNLM"/>
    </source>
</evidence>
<reference evidence="2 3" key="1">
    <citation type="submission" date="2018-09" db="EMBL/GenBank/DDBJ databases">
        <title>Bacillus saliacetes sp. nov., isolated from Thai shrimp paste (Ka-pi).</title>
        <authorList>
            <person name="Daroonpunt R."/>
            <person name="Tanasupawat S."/>
            <person name="Yiamsombut S."/>
        </authorList>
    </citation>
    <scope>NUCLEOTIDE SEQUENCE [LARGE SCALE GENOMIC DNA]</scope>
    <source>
        <strain evidence="2 3">SKP7-4</strain>
    </source>
</reference>
<dbReference type="EMBL" id="QXIR01000037">
    <property type="protein sequence ID" value="RIW29023.1"/>
    <property type="molecule type" value="Genomic_DNA"/>
</dbReference>
<evidence type="ECO:0000256" key="1">
    <source>
        <dbReference type="SAM" id="SignalP"/>
    </source>
</evidence>
<feature type="signal peptide" evidence="1">
    <location>
        <begin position="1"/>
        <end position="18"/>
    </location>
</feature>
<dbReference type="Proteomes" id="UP000265801">
    <property type="component" value="Unassembled WGS sequence"/>
</dbReference>
<name>A0A3A1QPM7_9BACI</name>
<sequence>MSGFVLLLILLASGSALAFTLVMAIKALQNHLHHKKGLDQSTSFVLCPSCGESNKRQKNGQQCRACYKVF</sequence>